<evidence type="ECO:0000313" key="1">
    <source>
        <dbReference type="EMBL" id="SDI02264.1"/>
    </source>
</evidence>
<reference evidence="2" key="1">
    <citation type="submission" date="2016-10" db="EMBL/GenBank/DDBJ databases">
        <authorList>
            <person name="Varghese N."/>
            <person name="Submissions S."/>
        </authorList>
    </citation>
    <scope>NUCLEOTIDE SEQUENCE [LARGE SCALE GENOMIC DNA]</scope>
    <source>
        <strain evidence="2">CGMCC 1.11012</strain>
    </source>
</reference>
<dbReference type="AlphaFoldDB" id="A0A1G8H6G2"/>
<name>A0A1G8H6G2_9BACL</name>
<gene>
    <name evidence="1" type="ORF">SAMN05216192_102325</name>
</gene>
<dbReference type="OrthoDB" id="2659890at2"/>
<organism evidence="1 2">
    <name type="scientific">Paenibacillus typhae</name>
    <dbReference type="NCBI Taxonomy" id="1174501"/>
    <lineage>
        <taxon>Bacteria</taxon>
        <taxon>Bacillati</taxon>
        <taxon>Bacillota</taxon>
        <taxon>Bacilli</taxon>
        <taxon>Bacillales</taxon>
        <taxon>Paenibacillaceae</taxon>
        <taxon>Paenibacillus</taxon>
    </lineage>
</organism>
<evidence type="ECO:0000313" key="2">
    <source>
        <dbReference type="Proteomes" id="UP000199050"/>
    </source>
</evidence>
<dbReference type="RefSeq" id="WP_139171901.1">
    <property type="nucleotide sequence ID" value="NZ_FNDX01000002.1"/>
</dbReference>
<sequence length="75" mass="8664">MSTLINKDPVYHILKLLQEQGEPHFRQIGMDERDFIVALQHIHEAGYTDRTGNGLSQAGLNYINGYERRTYDSLN</sequence>
<proteinExistence type="predicted"/>
<accession>A0A1G8H6G2</accession>
<dbReference type="EMBL" id="FNDX01000002">
    <property type="protein sequence ID" value="SDI02264.1"/>
    <property type="molecule type" value="Genomic_DNA"/>
</dbReference>
<keyword evidence="2" id="KW-1185">Reference proteome</keyword>
<dbReference type="Proteomes" id="UP000199050">
    <property type="component" value="Unassembled WGS sequence"/>
</dbReference>
<protein>
    <recommendedName>
        <fullName evidence="3">YjcQ protein</fullName>
    </recommendedName>
</protein>
<evidence type="ECO:0008006" key="3">
    <source>
        <dbReference type="Google" id="ProtNLM"/>
    </source>
</evidence>